<name>A0A934RSI0_9BACT</name>
<dbReference type="RefSeq" id="WP_200354294.1">
    <property type="nucleotide sequence ID" value="NZ_JAENIL010000006.1"/>
</dbReference>
<dbReference type="Pfam" id="PF13517">
    <property type="entry name" value="FG-GAP_3"/>
    <property type="match status" value="5"/>
</dbReference>
<feature type="domain" description="ASPIC/UnbV" evidence="3">
    <location>
        <begin position="504"/>
        <end position="570"/>
    </location>
</feature>
<evidence type="ECO:0000313" key="4">
    <source>
        <dbReference type="EMBL" id="MBK1876077.1"/>
    </source>
</evidence>
<keyword evidence="5" id="KW-1185">Reference proteome</keyword>
<evidence type="ECO:0000256" key="1">
    <source>
        <dbReference type="ARBA" id="ARBA00022729"/>
    </source>
</evidence>
<dbReference type="InterPro" id="IPR013517">
    <property type="entry name" value="FG-GAP"/>
</dbReference>
<comment type="caution">
    <text evidence="4">The sequence shown here is derived from an EMBL/GenBank/DDBJ whole genome shotgun (WGS) entry which is preliminary data.</text>
</comment>
<dbReference type="InterPro" id="IPR027039">
    <property type="entry name" value="Crtac1"/>
</dbReference>
<dbReference type="SUPFAM" id="SSF69318">
    <property type="entry name" value="Integrin alpha N-terminal domain"/>
    <property type="match status" value="2"/>
</dbReference>
<organism evidence="4 5">
    <name type="scientific">Pelagicoccus mobilis</name>
    <dbReference type="NCBI Taxonomy" id="415221"/>
    <lineage>
        <taxon>Bacteria</taxon>
        <taxon>Pseudomonadati</taxon>
        <taxon>Verrucomicrobiota</taxon>
        <taxon>Opitutia</taxon>
        <taxon>Puniceicoccales</taxon>
        <taxon>Pelagicoccaceae</taxon>
        <taxon>Pelagicoccus</taxon>
    </lineage>
</organism>
<dbReference type="Gene3D" id="2.130.10.130">
    <property type="entry name" value="Integrin alpha, N-terminal"/>
    <property type="match status" value="4"/>
</dbReference>
<feature type="signal peptide" evidence="2">
    <location>
        <begin position="1"/>
        <end position="24"/>
    </location>
</feature>
<feature type="chain" id="PRO_5036691239" evidence="2">
    <location>
        <begin position="25"/>
        <end position="1187"/>
    </location>
</feature>
<reference evidence="4" key="1">
    <citation type="submission" date="2021-01" db="EMBL/GenBank/DDBJ databases">
        <title>Modified the classification status of verrucomicrobia.</title>
        <authorList>
            <person name="Feng X."/>
        </authorList>
    </citation>
    <scope>NUCLEOTIDE SEQUENCE</scope>
    <source>
        <strain evidence="4">KCTC 13126</strain>
    </source>
</reference>
<evidence type="ECO:0000259" key="3">
    <source>
        <dbReference type="Pfam" id="PF07593"/>
    </source>
</evidence>
<protein>
    <submittedName>
        <fullName evidence="4">VCBS repeat-containing protein</fullName>
    </submittedName>
</protein>
<dbReference type="PANTHER" id="PTHR16026:SF0">
    <property type="entry name" value="CARTILAGE ACIDIC PROTEIN 1"/>
    <property type="match status" value="1"/>
</dbReference>
<dbReference type="EMBL" id="JAENIL010000006">
    <property type="protein sequence ID" value="MBK1876077.1"/>
    <property type="molecule type" value="Genomic_DNA"/>
</dbReference>
<dbReference type="AlphaFoldDB" id="A0A934RSI0"/>
<dbReference type="PANTHER" id="PTHR16026">
    <property type="entry name" value="CARTILAGE ACIDIC PROTEIN 1"/>
    <property type="match status" value="1"/>
</dbReference>
<proteinExistence type="predicted"/>
<feature type="domain" description="ASPIC/UnbV" evidence="3">
    <location>
        <begin position="1109"/>
        <end position="1165"/>
    </location>
</feature>
<evidence type="ECO:0000313" key="5">
    <source>
        <dbReference type="Proteomes" id="UP000617628"/>
    </source>
</evidence>
<accession>A0A934RSI0</accession>
<dbReference type="InterPro" id="IPR011519">
    <property type="entry name" value="UnbV_ASPIC"/>
</dbReference>
<dbReference type="InterPro" id="IPR028994">
    <property type="entry name" value="Integrin_alpha_N"/>
</dbReference>
<evidence type="ECO:0000256" key="2">
    <source>
        <dbReference type="SAM" id="SignalP"/>
    </source>
</evidence>
<keyword evidence="1 2" id="KW-0732">Signal</keyword>
<dbReference type="Pfam" id="PF07593">
    <property type="entry name" value="UnbV_ASPIC"/>
    <property type="match status" value="2"/>
</dbReference>
<gene>
    <name evidence="4" type="ORF">JIN87_04305</name>
</gene>
<sequence>MITPHLARLGITLPAAMLAAHAHSASPEAAPAGETLFAKLDPSAIGLDVTNTYSDPAMWGQKYTEFQGGAVGTGLAAGDIDGDGLVDLYVVTKTGSNKLFRQTAPFQFEDITDQAGVAGSDAWGTGSSFADIDNDGDLDLYVCQFDAPNLLFLNDGNGTFTESAKSYGIDIVSGSVVGTFEDYDRDGDLDLFLLTNVLDATANPDGEPDYLYRNEGNGKFTEVTQAAGIAADRGKGHSATWWDADGDNWPDLYIANDFEAPDHLYKNNGDGTFTDITDIALPHTAWYSMGSDFGDINNDGRLDLLTADMANTTHFKSKVTMGDMGGWVDFFDAQVTPQYMKNAVFLNSGTHRFMEVAKMTGLSSTDWTWSTRFEDFDNDGWLDLHVTNGMVRSFTDSDMVNKIKKLKSKRQIVALVKNSPVLREKNLAFRNDGADTLHFTKVTKQWGLEHEGVSFGSVAADFDNDGDLDLIYSNYDAPLSVYQNNSDSNYLTVQLEGSLSNSHGIGARVLIESSQGTQVRKLTVARGVLSSSQPVAHFGLGQDKKIPSVTVHWPSGTIQKIKNVSANQKLRIQEPKTGAAPLAAKEIINPVSGLFTESSDELGLNFTRKEETFNDMTRQSLLPHRMNTLGGGIAVGDADGDGDSDIYFSGATGGVGALYLNNGKGSYTLDSRQQPWSAKTQTEEMAPLFADVDTDGDLDLYISSGSVEVLEGDSALNNSLYLNSGDGQFTEADASTYTPAATSSSVVAAGDYDRDGDLDLFVGGRVVPGEYPRAPRSALLRNDNGTFVDVTDEDAPGLADSGMVTAALWTSPEGHKTKGLLILSELEAPRYYRNMGGKLGELKIDRGFADIKGWWNSLAAADVDNDGDLDYIAGNLGLNTKYKANADHPFKIYFNDFEGTGKCNIVEAKYEGENLLPVRGRSCSSRAMPSIAERFPTFHDFGAASLDSVYAPEKLETSLLKEATELGTGIFFNDNGRFTFKRLPRIAQMAPVYGIAAADFNGDGNIDLALAQNFNGPQVETGRYDGALSVLLIGDGTGNFQGTEPNESGIFIEDEARGMAVADLNADGWPDLLASRPNNSVHAYLNEGEKGNGSVAVSLLSKIPSNPQAFGAQVLVTYSDNSKRAYEIGTNSGYLSQSEATIFLGYTKKNKPEQIEITWPNGKKSQKLIDTKKAKLVIEQPSELVAK</sequence>
<dbReference type="Proteomes" id="UP000617628">
    <property type="component" value="Unassembled WGS sequence"/>
</dbReference>